<proteinExistence type="predicted"/>
<accession>A0A2P5F432</accession>
<feature type="compositionally biased region" description="Basic residues" evidence="1">
    <location>
        <begin position="18"/>
        <end position="28"/>
    </location>
</feature>
<feature type="region of interest" description="Disordered" evidence="1">
    <location>
        <begin position="18"/>
        <end position="37"/>
    </location>
</feature>
<dbReference type="Proteomes" id="UP000237000">
    <property type="component" value="Unassembled WGS sequence"/>
</dbReference>
<dbReference type="EMBL" id="JXTC01000064">
    <property type="protein sequence ID" value="PON92548.1"/>
    <property type="molecule type" value="Genomic_DNA"/>
</dbReference>
<evidence type="ECO:0000313" key="2">
    <source>
        <dbReference type="EMBL" id="PON92548.1"/>
    </source>
</evidence>
<comment type="caution">
    <text evidence="2">The sequence shown here is derived from an EMBL/GenBank/DDBJ whole genome shotgun (WGS) entry which is preliminary data.</text>
</comment>
<sequence length="106" mass="12134">MAMSFSFSFKSFILRAMSRRTRKRKRGTRIQQNKEEGTKKHTFFRSLISLVLSPSFSSSSIFDLRMIVFHSSNTSSMSYDTSLSLSNQRFTEASCTCRFSASRSTA</sequence>
<keyword evidence="3" id="KW-1185">Reference proteome</keyword>
<protein>
    <submittedName>
        <fullName evidence="2">Uncharacterized protein</fullName>
    </submittedName>
</protein>
<reference evidence="3" key="1">
    <citation type="submission" date="2016-06" db="EMBL/GenBank/DDBJ databases">
        <title>Parallel loss of symbiosis genes in relatives of nitrogen-fixing non-legume Parasponia.</title>
        <authorList>
            <person name="Van Velzen R."/>
            <person name="Holmer R."/>
            <person name="Bu F."/>
            <person name="Rutten L."/>
            <person name="Van Zeijl A."/>
            <person name="Liu W."/>
            <person name="Santuari L."/>
            <person name="Cao Q."/>
            <person name="Sharma T."/>
            <person name="Shen D."/>
            <person name="Roswanjaya Y."/>
            <person name="Wardhani T."/>
            <person name="Kalhor M.S."/>
            <person name="Jansen J."/>
            <person name="Van den Hoogen J."/>
            <person name="Gungor B."/>
            <person name="Hartog M."/>
            <person name="Hontelez J."/>
            <person name="Verver J."/>
            <person name="Yang W.-C."/>
            <person name="Schijlen E."/>
            <person name="Repin R."/>
            <person name="Schilthuizen M."/>
            <person name="Schranz E."/>
            <person name="Heidstra R."/>
            <person name="Miyata K."/>
            <person name="Fedorova E."/>
            <person name="Kohlen W."/>
            <person name="Bisseling T."/>
            <person name="Smit S."/>
            <person name="Geurts R."/>
        </authorList>
    </citation>
    <scope>NUCLEOTIDE SEQUENCE [LARGE SCALE GENOMIC DNA]</scope>
    <source>
        <strain evidence="3">cv. RG33-2</strain>
    </source>
</reference>
<dbReference type="AlphaFoldDB" id="A0A2P5F432"/>
<evidence type="ECO:0000256" key="1">
    <source>
        <dbReference type="SAM" id="MobiDB-lite"/>
    </source>
</evidence>
<gene>
    <name evidence="2" type="ORF">TorRG33x02_116420</name>
</gene>
<evidence type="ECO:0000313" key="3">
    <source>
        <dbReference type="Proteomes" id="UP000237000"/>
    </source>
</evidence>
<organism evidence="2 3">
    <name type="scientific">Trema orientale</name>
    <name type="common">Charcoal tree</name>
    <name type="synonym">Celtis orientalis</name>
    <dbReference type="NCBI Taxonomy" id="63057"/>
    <lineage>
        <taxon>Eukaryota</taxon>
        <taxon>Viridiplantae</taxon>
        <taxon>Streptophyta</taxon>
        <taxon>Embryophyta</taxon>
        <taxon>Tracheophyta</taxon>
        <taxon>Spermatophyta</taxon>
        <taxon>Magnoliopsida</taxon>
        <taxon>eudicotyledons</taxon>
        <taxon>Gunneridae</taxon>
        <taxon>Pentapetalae</taxon>
        <taxon>rosids</taxon>
        <taxon>fabids</taxon>
        <taxon>Rosales</taxon>
        <taxon>Cannabaceae</taxon>
        <taxon>Trema</taxon>
    </lineage>
</organism>
<dbReference type="InParanoid" id="A0A2P5F432"/>
<name>A0A2P5F432_TREOI</name>